<evidence type="ECO:0000256" key="2">
    <source>
        <dbReference type="ARBA" id="ARBA00005664"/>
    </source>
</evidence>
<feature type="compositionally biased region" description="Pro residues" evidence="7">
    <location>
        <begin position="68"/>
        <end position="84"/>
    </location>
</feature>
<dbReference type="GO" id="GO:0016757">
    <property type="term" value="F:glycosyltransferase activity"/>
    <property type="evidence" value="ECO:0007669"/>
    <property type="project" value="UniProtKB-KW"/>
</dbReference>
<sequence>QQERLHSLSRLLRRRQQWLLRAHRSGARATASSAPAASASASSSSHSSSFSSSSSSPSPRPPPRRQLPRPPLLPRRVPSPPPPPPRRRRRRPTIAIVSFSDEGSGGGGSTRRRRAFRGVMEAVAANKRAYAARMGYDFADAGAAAVDPSRPPNWSKIPAVRSRLPFYHWIFWNDAENILYAVIGHDDYCASPDLVVTEDFNGVNSGVFFVRRSEWSEWFLDAWWNQTSFIRFGSTKSGDNAAMKHLIDSLPPEEAGAHVRVSPMQCLFNSYPWFPSWKSVYRLIFYPWTTWKGAYSDGDFLVHLAGLDDKKGWIAKILQER</sequence>
<dbReference type="PANTHER" id="PTHR31306:SF4">
    <property type="entry name" value="ALPHA-1,2-GALACTOSYLTRANSFERASE"/>
    <property type="match status" value="1"/>
</dbReference>
<dbReference type="GO" id="GO:0000139">
    <property type="term" value="C:Golgi membrane"/>
    <property type="evidence" value="ECO:0007669"/>
    <property type="project" value="UniProtKB-SubCell"/>
</dbReference>
<keyword evidence="4" id="KW-0808">Transferase</keyword>
<dbReference type="InterPro" id="IPR008630">
    <property type="entry name" value="Glyco_trans_34"/>
</dbReference>
<dbReference type="GO" id="GO:0006487">
    <property type="term" value="P:protein N-linked glycosylation"/>
    <property type="evidence" value="ECO:0007669"/>
    <property type="project" value="TreeGrafter"/>
</dbReference>
<reference evidence="8 9" key="1">
    <citation type="journal article" date="2016" name="DNA Res.">
        <title>The draft genome of MD-2 pineapple using hybrid error correction of long reads.</title>
        <authorList>
            <person name="Redwan R.M."/>
            <person name="Saidin A."/>
            <person name="Kumar S.V."/>
        </authorList>
    </citation>
    <scope>NUCLEOTIDE SEQUENCE [LARGE SCALE GENOMIC DNA]</scope>
    <source>
        <strain evidence="9">cv. MD2</strain>
        <tissue evidence="8">Leaf</tissue>
    </source>
</reference>
<dbReference type="PANTHER" id="PTHR31306">
    <property type="entry name" value="ALPHA-1,6-MANNOSYLTRANSFERASE MNN11-RELATED"/>
    <property type="match status" value="1"/>
</dbReference>
<dbReference type="InterPro" id="IPR029044">
    <property type="entry name" value="Nucleotide-diphossugar_trans"/>
</dbReference>
<comment type="subcellular location">
    <subcellularLocation>
        <location evidence="1">Golgi apparatus membrane</location>
        <topology evidence="1">Single-pass type II membrane protein</topology>
    </subcellularLocation>
</comment>
<organism evidence="8 9">
    <name type="scientific">Ananas comosus</name>
    <name type="common">Pineapple</name>
    <name type="synonym">Ananas ananas</name>
    <dbReference type="NCBI Taxonomy" id="4615"/>
    <lineage>
        <taxon>Eukaryota</taxon>
        <taxon>Viridiplantae</taxon>
        <taxon>Streptophyta</taxon>
        <taxon>Embryophyta</taxon>
        <taxon>Tracheophyta</taxon>
        <taxon>Spermatophyta</taxon>
        <taxon>Magnoliopsida</taxon>
        <taxon>Liliopsida</taxon>
        <taxon>Poales</taxon>
        <taxon>Bromeliaceae</taxon>
        <taxon>Bromelioideae</taxon>
        <taxon>Ananas</taxon>
    </lineage>
</organism>
<protein>
    <submittedName>
        <fullName evidence="8">Uncharacterized protein</fullName>
    </submittedName>
</protein>
<comment type="similarity">
    <text evidence="2">Belongs to the glycosyltransferase 34 family.</text>
</comment>
<keyword evidence="6" id="KW-0333">Golgi apparatus</keyword>
<evidence type="ECO:0000256" key="1">
    <source>
        <dbReference type="ARBA" id="ARBA00004323"/>
    </source>
</evidence>
<dbReference type="Pfam" id="PF05637">
    <property type="entry name" value="Glyco_transf_34"/>
    <property type="match status" value="2"/>
</dbReference>
<evidence type="ECO:0000256" key="6">
    <source>
        <dbReference type="ARBA" id="ARBA00023034"/>
    </source>
</evidence>
<evidence type="ECO:0000313" key="9">
    <source>
        <dbReference type="Proteomes" id="UP000092600"/>
    </source>
</evidence>
<evidence type="ECO:0000313" key="8">
    <source>
        <dbReference type="EMBL" id="OAY79789.1"/>
    </source>
</evidence>
<keyword evidence="5" id="KW-0812">Transmembrane</keyword>
<dbReference type="Proteomes" id="UP000092600">
    <property type="component" value="Unassembled WGS sequence"/>
</dbReference>
<proteinExistence type="inferred from homology"/>
<name>A0A199VRU3_ANACO</name>
<comment type="caution">
    <text evidence="8">The sequence shown here is derived from an EMBL/GenBank/DDBJ whole genome shotgun (WGS) entry which is preliminary data.</text>
</comment>
<keyword evidence="5" id="KW-0735">Signal-anchor</keyword>
<evidence type="ECO:0000256" key="7">
    <source>
        <dbReference type="SAM" id="MobiDB-lite"/>
    </source>
</evidence>
<feature type="non-terminal residue" evidence="8">
    <location>
        <position position="1"/>
    </location>
</feature>
<gene>
    <name evidence="8" type="ORF">ACMD2_19767</name>
</gene>
<feature type="compositionally biased region" description="Low complexity" evidence="7">
    <location>
        <begin position="27"/>
        <end position="57"/>
    </location>
</feature>
<evidence type="ECO:0000256" key="4">
    <source>
        <dbReference type="ARBA" id="ARBA00022679"/>
    </source>
</evidence>
<evidence type="ECO:0000256" key="3">
    <source>
        <dbReference type="ARBA" id="ARBA00022676"/>
    </source>
</evidence>
<dbReference type="EMBL" id="LSRQ01001005">
    <property type="protein sequence ID" value="OAY79789.1"/>
    <property type="molecule type" value="Genomic_DNA"/>
</dbReference>
<dbReference type="AlphaFoldDB" id="A0A199VRU3"/>
<dbReference type="STRING" id="4615.A0A199VRU3"/>
<keyword evidence="3" id="KW-0328">Glycosyltransferase</keyword>
<evidence type="ECO:0000256" key="5">
    <source>
        <dbReference type="ARBA" id="ARBA00022968"/>
    </source>
</evidence>
<feature type="region of interest" description="Disordered" evidence="7">
    <location>
        <begin position="23"/>
        <end position="113"/>
    </location>
</feature>
<dbReference type="Gene3D" id="3.90.550.10">
    <property type="entry name" value="Spore Coat Polysaccharide Biosynthesis Protein SpsA, Chain A"/>
    <property type="match status" value="1"/>
</dbReference>
<accession>A0A199VRU3</accession>